<reference evidence="8" key="1">
    <citation type="submission" date="2025-08" db="UniProtKB">
        <authorList>
            <consortium name="Ensembl"/>
        </authorList>
    </citation>
    <scope>IDENTIFICATION</scope>
</reference>
<evidence type="ECO:0000256" key="4">
    <source>
        <dbReference type="ARBA" id="ARBA00022833"/>
    </source>
</evidence>
<dbReference type="GO" id="GO:0000978">
    <property type="term" value="F:RNA polymerase II cis-regulatory region sequence-specific DNA binding"/>
    <property type="evidence" value="ECO:0007669"/>
    <property type="project" value="TreeGrafter"/>
</dbReference>
<feature type="compositionally biased region" description="Basic and acidic residues" evidence="6">
    <location>
        <begin position="75"/>
        <end position="85"/>
    </location>
</feature>
<protein>
    <recommendedName>
        <fullName evidence="7">C2H2-type domain-containing protein</fullName>
    </recommendedName>
</protein>
<evidence type="ECO:0000313" key="8">
    <source>
        <dbReference type="Ensembl" id="ENSOSIP00000000010.1"/>
    </source>
</evidence>
<dbReference type="PROSITE" id="PS50157">
    <property type="entry name" value="ZINC_FINGER_C2H2_2"/>
    <property type="match status" value="2"/>
</dbReference>
<dbReference type="GO" id="GO:0000981">
    <property type="term" value="F:DNA-binding transcription factor activity, RNA polymerase II-specific"/>
    <property type="evidence" value="ECO:0007669"/>
    <property type="project" value="TreeGrafter"/>
</dbReference>
<evidence type="ECO:0000256" key="1">
    <source>
        <dbReference type="ARBA" id="ARBA00022723"/>
    </source>
</evidence>
<evidence type="ECO:0000256" key="3">
    <source>
        <dbReference type="ARBA" id="ARBA00022771"/>
    </source>
</evidence>
<keyword evidence="4" id="KW-0862">Zinc</keyword>
<evidence type="ECO:0000259" key="7">
    <source>
        <dbReference type="PROSITE" id="PS50157"/>
    </source>
</evidence>
<feature type="region of interest" description="Disordered" evidence="6">
    <location>
        <begin position="1"/>
        <end position="29"/>
    </location>
</feature>
<dbReference type="Ensembl" id="ENSOSIT00000000010.1">
    <property type="protein sequence ID" value="ENSOSIP00000000010.1"/>
    <property type="gene ID" value="ENSOSIG00000000010.1"/>
</dbReference>
<dbReference type="Proteomes" id="UP000694383">
    <property type="component" value="Unplaced"/>
</dbReference>
<feature type="region of interest" description="Disordered" evidence="6">
    <location>
        <begin position="64"/>
        <end position="123"/>
    </location>
</feature>
<proteinExistence type="predicted"/>
<feature type="domain" description="C2H2-type" evidence="7">
    <location>
        <begin position="146"/>
        <end position="173"/>
    </location>
</feature>
<keyword evidence="1" id="KW-0479">Metal-binding</keyword>
<feature type="domain" description="C2H2-type" evidence="7">
    <location>
        <begin position="118"/>
        <end position="145"/>
    </location>
</feature>
<dbReference type="PANTHER" id="PTHR23235:SF120">
    <property type="entry name" value="KRUPPEL-LIKE FACTOR 15"/>
    <property type="match status" value="1"/>
</dbReference>
<organism evidence="8 9">
    <name type="scientific">Oryzias sinensis</name>
    <name type="common">Chinese medaka</name>
    <dbReference type="NCBI Taxonomy" id="183150"/>
    <lineage>
        <taxon>Eukaryota</taxon>
        <taxon>Metazoa</taxon>
        <taxon>Chordata</taxon>
        <taxon>Craniata</taxon>
        <taxon>Vertebrata</taxon>
        <taxon>Euteleostomi</taxon>
        <taxon>Actinopterygii</taxon>
        <taxon>Neopterygii</taxon>
        <taxon>Teleostei</taxon>
        <taxon>Neoteleostei</taxon>
        <taxon>Acanthomorphata</taxon>
        <taxon>Ovalentaria</taxon>
        <taxon>Atherinomorphae</taxon>
        <taxon>Beloniformes</taxon>
        <taxon>Adrianichthyidae</taxon>
        <taxon>Oryziinae</taxon>
        <taxon>Oryzias</taxon>
    </lineage>
</organism>
<dbReference type="PANTHER" id="PTHR23235">
    <property type="entry name" value="KRUEPPEL-LIKE TRANSCRIPTION FACTOR"/>
    <property type="match status" value="1"/>
</dbReference>
<dbReference type="GO" id="GO:0008270">
    <property type="term" value="F:zinc ion binding"/>
    <property type="evidence" value="ECO:0007669"/>
    <property type="project" value="UniProtKB-KW"/>
</dbReference>
<dbReference type="InterPro" id="IPR013087">
    <property type="entry name" value="Znf_C2H2_type"/>
</dbReference>
<name>A0A8C7V2M3_9TELE</name>
<feature type="compositionally biased region" description="Polar residues" evidence="6">
    <location>
        <begin position="64"/>
        <end position="74"/>
    </location>
</feature>
<dbReference type="FunFam" id="3.30.160.60:FF:002343">
    <property type="entry name" value="Zinc finger protein 33A"/>
    <property type="match status" value="1"/>
</dbReference>
<dbReference type="SUPFAM" id="SSF57667">
    <property type="entry name" value="beta-beta-alpha zinc fingers"/>
    <property type="match status" value="1"/>
</dbReference>
<evidence type="ECO:0000256" key="5">
    <source>
        <dbReference type="PROSITE-ProRule" id="PRU00042"/>
    </source>
</evidence>
<keyword evidence="3 5" id="KW-0863">Zinc-finger</keyword>
<dbReference type="Pfam" id="PF00096">
    <property type="entry name" value="zf-C2H2"/>
    <property type="match status" value="1"/>
</dbReference>
<dbReference type="SMART" id="SM00355">
    <property type="entry name" value="ZnF_C2H2"/>
    <property type="match status" value="1"/>
</dbReference>
<sequence>MTEEEDLCNQQRNLKEPEPPQIKDGPGELCISQDKEHLHLKQETDTLMEIFTYEEVENIEADLNNQQSFNVTDSQVKEENQHEESASATDEETDPQNRDQRKRRDRSHVQNGSDERYYASKKFSNKFSGRPQLKFHMRTHTGEKPFTCKECNKIFSHRCNLKTHMRTHTGEKPFTCKEC</sequence>
<accession>A0A8C7V2M3</accession>
<dbReference type="GeneTree" id="ENSGT01150000286952"/>
<evidence type="ECO:0000256" key="6">
    <source>
        <dbReference type="SAM" id="MobiDB-lite"/>
    </source>
</evidence>
<keyword evidence="9" id="KW-1185">Reference proteome</keyword>
<dbReference type="AlphaFoldDB" id="A0A8C7V2M3"/>
<dbReference type="Gene3D" id="3.30.160.60">
    <property type="entry name" value="Classic Zinc Finger"/>
    <property type="match status" value="2"/>
</dbReference>
<keyword evidence="2" id="KW-0677">Repeat</keyword>
<evidence type="ECO:0000313" key="9">
    <source>
        <dbReference type="Proteomes" id="UP000694383"/>
    </source>
</evidence>
<dbReference type="PROSITE" id="PS00028">
    <property type="entry name" value="ZINC_FINGER_C2H2_1"/>
    <property type="match status" value="1"/>
</dbReference>
<evidence type="ECO:0000256" key="2">
    <source>
        <dbReference type="ARBA" id="ARBA00022737"/>
    </source>
</evidence>
<dbReference type="InterPro" id="IPR036236">
    <property type="entry name" value="Znf_C2H2_sf"/>
</dbReference>
<reference evidence="8" key="2">
    <citation type="submission" date="2025-09" db="UniProtKB">
        <authorList>
            <consortium name="Ensembl"/>
        </authorList>
    </citation>
    <scope>IDENTIFICATION</scope>
</reference>